<dbReference type="EnsemblMetazoa" id="XM_777452">
    <property type="protein sequence ID" value="XP_782545"/>
    <property type="gene ID" value="LOC577208"/>
</dbReference>
<feature type="transmembrane region" description="Helical" evidence="8">
    <location>
        <begin position="468"/>
        <end position="486"/>
    </location>
</feature>
<dbReference type="InterPro" id="IPR020846">
    <property type="entry name" value="MFS_dom"/>
</dbReference>
<evidence type="ECO:0000256" key="6">
    <source>
        <dbReference type="ARBA" id="ARBA00023136"/>
    </source>
</evidence>
<dbReference type="PROSITE" id="PS50850">
    <property type="entry name" value="MFS"/>
    <property type="match status" value="1"/>
</dbReference>
<dbReference type="InterPro" id="IPR002350">
    <property type="entry name" value="Kazal_dom"/>
</dbReference>
<feature type="transmembrane region" description="Helical" evidence="8">
    <location>
        <begin position="387"/>
        <end position="413"/>
    </location>
</feature>
<dbReference type="Pfam" id="PF03137">
    <property type="entry name" value="OATP"/>
    <property type="match status" value="1"/>
</dbReference>
<feature type="transmembrane region" description="Helical" evidence="8">
    <location>
        <begin position="676"/>
        <end position="698"/>
    </location>
</feature>
<feature type="domain" description="Major facilitator superfamily (MFS) profile" evidence="10">
    <location>
        <begin position="109"/>
        <end position="699"/>
    </location>
</feature>
<feature type="transmembrane region" description="Helical" evidence="8">
    <location>
        <begin position="238"/>
        <end position="264"/>
    </location>
</feature>
<keyword evidence="4 8" id="KW-0812">Transmembrane</keyword>
<dbReference type="AlphaFoldDB" id="A0A7M7RCR3"/>
<evidence type="ECO:0000313" key="12">
    <source>
        <dbReference type="EnsemblMetazoa" id="XP_782545"/>
    </source>
</evidence>
<dbReference type="PANTHER" id="PTHR11388">
    <property type="entry name" value="ORGANIC ANION TRANSPORTER"/>
    <property type="match status" value="1"/>
</dbReference>
<feature type="transmembrane region" description="Helical" evidence="8">
    <location>
        <begin position="106"/>
        <end position="130"/>
    </location>
</feature>
<feature type="transmembrane region" description="Helical" evidence="8">
    <location>
        <begin position="175"/>
        <end position="197"/>
    </location>
</feature>
<dbReference type="PROSITE" id="PS51465">
    <property type="entry name" value="KAZAL_2"/>
    <property type="match status" value="1"/>
</dbReference>
<comment type="subcellular location">
    <subcellularLocation>
        <location evidence="1 8">Cell membrane</location>
        <topology evidence="1 8">Multi-pass membrane protein</topology>
    </subcellularLocation>
</comment>
<dbReference type="OrthoDB" id="5062115at2759"/>
<evidence type="ECO:0000256" key="9">
    <source>
        <dbReference type="SAM" id="MobiDB-lite"/>
    </source>
</evidence>
<dbReference type="Proteomes" id="UP000007110">
    <property type="component" value="Unassembled WGS sequence"/>
</dbReference>
<protein>
    <recommendedName>
        <fullName evidence="8">Solute carrier organic anion transporter family member</fullName>
    </recommendedName>
</protein>
<feature type="transmembrane region" description="Helical" evidence="8">
    <location>
        <begin position="276"/>
        <end position="303"/>
    </location>
</feature>
<dbReference type="GO" id="GO:0006811">
    <property type="term" value="P:monoatomic ion transport"/>
    <property type="evidence" value="ECO:0007669"/>
    <property type="project" value="UniProtKB-KW"/>
</dbReference>
<evidence type="ECO:0000256" key="7">
    <source>
        <dbReference type="ARBA" id="ARBA00023157"/>
    </source>
</evidence>
<keyword evidence="6 8" id="KW-0472">Membrane</keyword>
<dbReference type="PROSITE" id="PS00282">
    <property type="entry name" value="KAZAL_1"/>
    <property type="match status" value="1"/>
</dbReference>
<feature type="transmembrane region" description="Helical" evidence="8">
    <location>
        <begin position="323"/>
        <end position="346"/>
    </location>
</feature>
<dbReference type="PANTHER" id="PTHR11388:SF100">
    <property type="entry name" value="SOLUTE CARRIER ORGANIC ANION TRANSPORTER FAMILY MEMBER 4A1"/>
    <property type="match status" value="1"/>
</dbReference>
<accession>A0A7M7RCR3</accession>
<evidence type="ECO:0000256" key="8">
    <source>
        <dbReference type="RuleBase" id="RU362056"/>
    </source>
</evidence>
<reference evidence="12" key="2">
    <citation type="submission" date="2021-01" db="UniProtKB">
        <authorList>
            <consortium name="EnsemblMetazoa"/>
        </authorList>
    </citation>
    <scope>IDENTIFICATION</scope>
</reference>
<evidence type="ECO:0000259" key="11">
    <source>
        <dbReference type="PROSITE" id="PS51465"/>
    </source>
</evidence>
<keyword evidence="8" id="KW-0813">Transport</keyword>
<keyword evidence="5 8" id="KW-1133">Transmembrane helix</keyword>
<dbReference type="InterPro" id="IPR036058">
    <property type="entry name" value="Kazal_dom_sf"/>
</dbReference>
<dbReference type="InterPro" id="IPR036259">
    <property type="entry name" value="MFS_trans_sf"/>
</dbReference>
<dbReference type="Gene3D" id="3.30.60.30">
    <property type="match status" value="1"/>
</dbReference>
<keyword evidence="13" id="KW-1185">Reference proteome</keyword>
<keyword evidence="3" id="KW-1003">Cell membrane</keyword>
<comment type="similarity">
    <text evidence="2 8">Belongs to the organo anion transporter (TC 2.A.60) family.</text>
</comment>
<evidence type="ECO:0000256" key="3">
    <source>
        <dbReference type="ARBA" id="ARBA00022475"/>
    </source>
</evidence>
<feature type="compositionally biased region" description="Acidic residues" evidence="9">
    <location>
        <begin position="716"/>
        <end position="725"/>
    </location>
</feature>
<evidence type="ECO:0000256" key="5">
    <source>
        <dbReference type="ARBA" id="ARBA00022989"/>
    </source>
</evidence>
<dbReference type="NCBIfam" id="TIGR00805">
    <property type="entry name" value="oat"/>
    <property type="match status" value="1"/>
</dbReference>
<dbReference type="RefSeq" id="XP_782545.4">
    <property type="nucleotide sequence ID" value="XM_777452.5"/>
</dbReference>
<reference evidence="13" key="1">
    <citation type="submission" date="2015-02" db="EMBL/GenBank/DDBJ databases">
        <title>Genome sequencing for Strongylocentrotus purpuratus.</title>
        <authorList>
            <person name="Murali S."/>
            <person name="Liu Y."/>
            <person name="Vee V."/>
            <person name="English A."/>
            <person name="Wang M."/>
            <person name="Skinner E."/>
            <person name="Han Y."/>
            <person name="Muzny D.M."/>
            <person name="Worley K.C."/>
            <person name="Gibbs R.A."/>
        </authorList>
    </citation>
    <scope>NUCLEOTIDE SEQUENCE</scope>
</reference>
<evidence type="ECO:0000256" key="1">
    <source>
        <dbReference type="ARBA" id="ARBA00004651"/>
    </source>
</evidence>
<dbReference type="Gene3D" id="1.20.1250.20">
    <property type="entry name" value="MFS general substrate transporter like domains"/>
    <property type="match status" value="2"/>
</dbReference>
<feature type="transmembrane region" description="Helical" evidence="8">
    <location>
        <begin position="629"/>
        <end position="647"/>
    </location>
</feature>
<sequence length="725" mass="78531">MGNRKYKTDAGSQTGSDYVYDNPIASTVSNGNGIAVISTGNVGIGLHTNGAPKRDDVKEDERKHRLTSVSKVERDDTVDQDGNDNVETKFGWLWFRPKCLQAFNTPLGYCFMLCLVSLIQGMTAFGFVFIGLSTLEKRFFLTSLQTGSISSAYDFSSLIIAVIVSYMGERGHRPLWVGYGCMLFCAGSITFAIPHFVTPNYVHQEVDSGYCGLPNETTTCDQLADGMMGSEDTPLSSYYWFFIVAQILHGVGAASLYTLGVAYVDDNVSSRQFGTFMGIYQSIVVVGPSLGYIIGGAFLNIYTDLNVDENSLNIDVNSPLWVGAWWIGFLMNGLLLFIFTLIYMGFPKALPEREKVMAERRVETQKGRDFTTEKGALNHLKALPRAIFSLCTNLPFMFLNGGAVAAFFMVAGVSVFGPKYAEDQLSMTPSEAAYAMGVISVVGGITGALIGGILINRLDLKFPGLMRQSIISTFLAIFACGIFFAVCPTVDFAGVTVGYKNSEPFEGSFELNATCNSRCSCSSSYDPVCGSDGIQYYSACHAGCEVDILSTGEVIFSECKCVQDLESPSGLGTVEWGACSSSCSYRWLYFVGLAVIIMLGAISGVSGWTATIRCVPHSQRAFAMGIQTLFYGLLGSVPGPIVFGILLDSSCLLWETNCDGSANCWLYDNKMSARGFLILTASCEVIATTCLILGLVTYKSPSEQSELDGGMKEEFASQDELDTIA</sequence>
<dbReference type="GO" id="GO:0043252">
    <property type="term" value="P:sodium-independent organic anion transport"/>
    <property type="evidence" value="ECO:0000318"/>
    <property type="project" value="GO_Central"/>
</dbReference>
<dbReference type="GO" id="GO:0016323">
    <property type="term" value="C:basolateral plasma membrane"/>
    <property type="evidence" value="ECO:0000318"/>
    <property type="project" value="GO_Central"/>
</dbReference>
<dbReference type="GeneID" id="577208"/>
<dbReference type="SUPFAM" id="SSF103473">
    <property type="entry name" value="MFS general substrate transporter"/>
    <property type="match status" value="1"/>
</dbReference>
<proteinExistence type="inferred from homology"/>
<dbReference type="InParanoid" id="A0A7M7RCR3"/>
<dbReference type="Pfam" id="PF07648">
    <property type="entry name" value="Kazal_2"/>
    <property type="match status" value="1"/>
</dbReference>
<feature type="region of interest" description="Disordered" evidence="9">
    <location>
        <begin position="47"/>
        <end position="80"/>
    </location>
</feature>
<evidence type="ECO:0000256" key="4">
    <source>
        <dbReference type="ARBA" id="ARBA00022692"/>
    </source>
</evidence>
<organism evidence="12 13">
    <name type="scientific">Strongylocentrotus purpuratus</name>
    <name type="common">Purple sea urchin</name>
    <dbReference type="NCBI Taxonomy" id="7668"/>
    <lineage>
        <taxon>Eukaryota</taxon>
        <taxon>Metazoa</taxon>
        <taxon>Echinodermata</taxon>
        <taxon>Eleutherozoa</taxon>
        <taxon>Echinozoa</taxon>
        <taxon>Echinoidea</taxon>
        <taxon>Euechinoidea</taxon>
        <taxon>Echinacea</taxon>
        <taxon>Camarodonta</taxon>
        <taxon>Echinidea</taxon>
        <taxon>Strongylocentrotidae</taxon>
        <taxon>Strongylocentrotus</taxon>
    </lineage>
</organism>
<name>A0A7M7RCR3_STRPU</name>
<feature type="compositionally biased region" description="Basic and acidic residues" evidence="9">
    <location>
        <begin position="52"/>
        <end position="63"/>
    </location>
</feature>
<feature type="domain" description="Kazal-like" evidence="11">
    <location>
        <begin position="509"/>
        <end position="563"/>
    </location>
</feature>
<dbReference type="OMA" id="NATCNAQ"/>
<dbReference type="InterPro" id="IPR004156">
    <property type="entry name" value="OATP"/>
</dbReference>
<feature type="transmembrane region" description="Helical" evidence="8">
    <location>
        <begin position="150"/>
        <end position="168"/>
    </location>
</feature>
<keyword evidence="7" id="KW-1015">Disulfide bond</keyword>
<feature type="transmembrane region" description="Helical" evidence="8">
    <location>
        <begin position="587"/>
        <end position="608"/>
    </location>
</feature>
<evidence type="ECO:0000313" key="13">
    <source>
        <dbReference type="Proteomes" id="UP000007110"/>
    </source>
</evidence>
<feature type="region of interest" description="Disordered" evidence="9">
    <location>
        <begin position="702"/>
        <end position="725"/>
    </location>
</feature>
<dbReference type="GO" id="GO:0015347">
    <property type="term" value="F:sodium-independent organic anion transmembrane transporter activity"/>
    <property type="evidence" value="ECO:0000318"/>
    <property type="project" value="GO_Central"/>
</dbReference>
<keyword evidence="8" id="KW-0406">Ion transport</keyword>
<feature type="transmembrane region" description="Helical" evidence="8">
    <location>
        <begin position="433"/>
        <end position="456"/>
    </location>
</feature>
<dbReference type="KEGG" id="spu:577208"/>
<dbReference type="SUPFAM" id="SSF100895">
    <property type="entry name" value="Kazal-type serine protease inhibitors"/>
    <property type="match status" value="1"/>
</dbReference>
<evidence type="ECO:0000256" key="2">
    <source>
        <dbReference type="ARBA" id="ARBA00009657"/>
    </source>
</evidence>
<evidence type="ECO:0000259" key="10">
    <source>
        <dbReference type="PROSITE" id="PS50850"/>
    </source>
</evidence>